<organism evidence="3 4">
    <name type="scientific">Streptomyces marispadix</name>
    <dbReference type="NCBI Taxonomy" id="2922868"/>
    <lineage>
        <taxon>Bacteria</taxon>
        <taxon>Bacillati</taxon>
        <taxon>Actinomycetota</taxon>
        <taxon>Actinomycetes</taxon>
        <taxon>Kitasatosporales</taxon>
        <taxon>Streptomycetaceae</taxon>
        <taxon>Streptomyces</taxon>
    </lineage>
</organism>
<comment type="caution">
    <text evidence="3">The sequence shown here is derived from an EMBL/GenBank/DDBJ whole genome shotgun (WGS) entry which is preliminary data.</text>
</comment>
<proteinExistence type="predicted"/>
<reference evidence="3" key="1">
    <citation type="submission" date="2022-03" db="EMBL/GenBank/DDBJ databases">
        <authorList>
            <person name="Santos J.D.N."/>
            <person name="Kallscheuer N."/>
            <person name="Jogler C."/>
            <person name="Lage O.M."/>
        </authorList>
    </citation>
    <scope>NUCLEOTIDE SEQUENCE</scope>
    <source>
        <strain evidence="3">M600PL45_2</strain>
    </source>
</reference>
<feature type="chain" id="PRO_5046899657" description="Lipoprotein" evidence="2">
    <location>
        <begin position="25"/>
        <end position="371"/>
    </location>
</feature>
<keyword evidence="4" id="KW-1185">Reference proteome</keyword>
<dbReference type="PROSITE" id="PS51257">
    <property type="entry name" value="PROKAR_LIPOPROTEIN"/>
    <property type="match status" value="1"/>
</dbReference>
<gene>
    <name evidence="3" type="ORF">MMA15_06495</name>
</gene>
<feature type="region of interest" description="Disordered" evidence="1">
    <location>
        <begin position="27"/>
        <end position="53"/>
    </location>
</feature>
<evidence type="ECO:0000256" key="2">
    <source>
        <dbReference type="SAM" id="SignalP"/>
    </source>
</evidence>
<keyword evidence="2" id="KW-0732">Signal</keyword>
<dbReference type="RefSeq" id="WP_241058105.1">
    <property type="nucleotide sequence ID" value="NZ_JAKWJU010000002.1"/>
</dbReference>
<feature type="compositionally biased region" description="Gly residues" evidence="1">
    <location>
        <begin position="27"/>
        <end position="36"/>
    </location>
</feature>
<dbReference type="Proteomes" id="UP001166784">
    <property type="component" value="Unassembled WGS sequence"/>
</dbReference>
<accession>A0ABS9SUX6</accession>
<reference evidence="3" key="2">
    <citation type="journal article" date="2023" name="Int. J. Syst. Evol. Microbiol.">
        <title>Streptomyces marispadix sp. nov., isolated from marine beach sediment of the Northern Coast of Portugal.</title>
        <authorList>
            <person name="dos Santos J.D.N."/>
            <person name="Vitorino I.R."/>
            <person name="Kallscheuer N."/>
            <person name="Srivastava A."/>
            <person name="Krautwurst S."/>
            <person name="Marz M."/>
            <person name="Jogler C."/>
            <person name="Lobo Da Cunha A."/>
            <person name="Catita J."/>
            <person name="Goncalves H."/>
            <person name="Gonzalez I."/>
            <person name="Reyes F."/>
            <person name="Lage O.M."/>
        </authorList>
    </citation>
    <scope>NUCLEOTIDE SEQUENCE</scope>
    <source>
        <strain evidence="3">M600PL45_2</strain>
    </source>
</reference>
<evidence type="ECO:0008006" key="5">
    <source>
        <dbReference type="Google" id="ProtNLM"/>
    </source>
</evidence>
<evidence type="ECO:0000256" key="1">
    <source>
        <dbReference type="SAM" id="MobiDB-lite"/>
    </source>
</evidence>
<sequence>MRVDGRVGRAAGVLVLALSAAACGAGGDAAAGGDTGGQKDQKQGAPARPVPVESAKRSVVWTDLQHQSHELLAAPSELARGSVADLENVRLDPKLKGLVPYYLTVSYTNKGKTKLERPAPERDFLIASADGQPGKPISVFSSALSQNSGLPKACSKGAPQSLKPGGTATVCQIFMMSPDLSPAAVSHIGRDADGDENDPVIWKAGSSASGTGKDELPAEMLPLKKSARSAVQDAKQRNVRVEAAAQSIRRGKVADLSRFKLSSDEKGQVPYYVTVRYRNAGSHELLPQMNQKTELRAVSGRAARRLNLIDFSGEGVAQCPDAKPDGLVKPKASVTECSVFMLPRTDSPVSLVFTGEGSAAKTVTWRVPRAE</sequence>
<evidence type="ECO:0000313" key="4">
    <source>
        <dbReference type="Proteomes" id="UP001166784"/>
    </source>
</evidence>
<feature type="signal peptide" evidence="2">
    <location>
        <begin position="1"/>
        <end position="24"/>
    </location>
</feature>
<protein>
    <recommendedName>
        <fullName evidence="5">Lipoprotein</fullName>
    </recommendedName>
</protein>
<dbReference type="EMBL" id="JAKWJU010000002">
    <property type="protein sequence ID" value="MCH6160081.1"/>
    <property type="molecule type" value="Genomic_DNA"/>
</dbReference>
<evidence type="ECO:0000313" key="3">
    <source>
        <dbReference type="EMBL" id="MCH6160081.1"/>
    </source>
</evidence>
<name>A0ABS9SUX6_9ACTN</name>